<sequence>MGLSARLLDAGQTWGVFCNPEINTAGIAWVQPGVVEAVRAEDQFNCHPPPLDKSDAAIQDMRCSGSTSHPSMQASRDLLERFFAVAKAPVWRLLSPQDHGGPVSPIDVAHIQVQAVGGRNR</sequence>
<protein>
    <submittedName>
        <fullName evidence="1">Uncharacterized protein</fullName>
    </submittedName>
</protein>
<evidence type="ECO:0000313" key="1">
    <source>
        <dbReference type="EMBL" id="RDW87302.1"/>
    </source>
</evidence>
<proteinExistence type="predicted"/>
<evidence type="ECO:0000313" key="2">
    <source>
        <dbReference type="Proteomes" id="UP000256328"/>
    </source>
</evidence>
<accession>A0A3D8SM05</accession>
<comment type="caution">
    <text evidence="1">The sequence shown here is derived from an EMBL/GenBank/DDBJ whole genome shotgun (WGS) entry which is preliminary data.</text>
</comment>
<gene>
    <name evidence="1" type="ORF">BP5796_02996</name>
</gene>
<dbReference type="Proteomes" id="UP000256328">
    <property type="component" value="Unassembled WGS sequence"/>
</dbReference>
<organism evidence="1 2">
    <name type="scientific">Coleophoma crateriformis</name>
    <dbReference type="NCBI Taxonomy" id="565419"/>
    <lineage>
        <taxon>Eukaryota</taxon>
        <taxon>Fungi</taxon>
        <taxon>Dikarya</taxon>
        <taxon>Ascomycota</taxon>
        <taxon>Pezizomycotina</taxon>
        <taxon>Leotiomycetes</taxon>
        <taxon>Helotiales</taxon>
        <taxon>Dermateaceae</taxon>
        <taxon>Coleophoma</taxon>
    </lineage>
</organism>
<dbReference type="EMBL" id="PDLN01000004">
    <property type="protein sequence ID" value="RDW87302.1"/>
    <property type="molecule type" value="Genomic_DNA"/>
</dbReference>
<keyword evidence="2" id="KW-1185">Reference proteome</keyword>
<name>A0A3D8SM05_9HELO</name>
<reference evidence="1 2" key="1">
    <citation type="journal article" date="2018" name="IMA Fungus">
        <title>IMA Genome-F 9: Draft genome sequence of Annulohypoxylon stygium, Aspergillus mulundensis, Berkeleyomyces basicola (syn. Thielaviopsis basicola), Ceratocystis smalleyi, two Cercospora beticola strains, Coleophoma cylindrospora, Fusarium fracticaudum, Phialophora cf. hyalina, and Morchella septimelata.</title>
        <authorList>
            <person name="Wingfield B.D."/>
            <person name="Bills G.F."/>
            <person name="Dong Y."/>
            <person name="Huang W."/>
            <person name="Nel W.J."/>
            <person name="Swalarsk-Parry B.S."/>
            <person name="Vaghefi N."/>
            <person name="Wilken P.M."/>
            <person name="An Z."/>
            <person name="de Beer Z.W."/>
            <person name="De Vos L."/>
            <person name="Chen L."/>
            <person name="Duong T.A."/>
            <person name="Gao Y."/>
            <person name="Hammerbacher A."/>
            <person name="Kikkert J.R."/>
            <person name="Li Y."/>
            <person name="Li H."/>
            <person name="Li K."/>
            <person name="Li Q."/>
            <person name="Liu X."/>
            <person name="Ma X."/>
            <person name="Naidoo K."/>
            <person name="Pethybridge S.J."/>
            <person name="Sun J."/>
            <person name="Steenkamp E.T."/>
            <person name="van der Nest M.A."/>
            <person name="van Wyk S."/>
            <person name="Wingfield M.J."/>
            <person name="Xiong C."/>
            <person name="Yue Q."/>
            <person name="Zhang X."/>
        </authorList>
    </citation>
    <scope>NUCLEOTIDE SEQUENCE [LARGE SCALE GENOMIC DNA]</scope>
    <source>
        <strain evidence="1 2">BP5796</strain>
    </source>
</reference>
<dbReference type="AlphaFoldDB" id="A0A3D8SM05"/>